<dbReference type="PANTHER" id="PTHR43445">
    <property type="entry name" value="UDP-N-ACETYLMURAMATE--L-ALANINE LIGASE-RELATED"/>
    <property type="match status" value="1"/>
</dbReference>
<evidence type="ECO:0000259" key="1">
    <source>
        <dbReference type="Pfam" id="PF01225"/>
    </source>
</evidence>
<proteinExistence type="predicted"/>
<dbReference type="InterPro" id="IPR050061">
    <property type="entry name" value="MurCDEF_pg_biosynth"/>
</dbReference>
<dbReference type="GO" id="GO:0016881">
    <property type="term" value="F:acid-amino acid ligase activity"/>
    <property type="evidence" value="ECO:0007669"/>
    <property type="project" value="InterPro"/>
</dbReference>
<dbReference type="SUPFAM" id="SSF53244">
    <property type="entry name" value="MurD-like peptide ligases, peptide-binding domain"/>
    <property type="match status" value="1"/>
</dbReference>
<gene>
    <name evidence="3" type="ORF">A3B84_01280</name>
</gene>
<dbReference type="SUPFAM" id="SSF51984">
    <property type="entry name" value="MurCD N-terminal domain"/>
    <property type="match status" value="1"/>
</dbReference>
<name>A0A1F6VMS5_9BACT</name>
<feature type="domain" description="Mur ligase central" evidence="2">
    <location>
        <begin position="113"/>
        <end position="294"/>
    </location>
</feature>
<comment type="caution">
    <text evidence="3">The sequence shown here is derived from an EMBL/GenBank/DDBJ whole genome shotgun (WGS) entry which is preliminary data.</text>
</comment>
<dbReference type="InterPro" id="IPR000713">
    <property type="entry name" value="Mur_ligase_N"/>
</dbReference>
<accession>A0A1F6VMS5</accession>
<dbReference type="Gene3D" id="3.90.190.20">
    <property type="entry name" value="Mur ligase, C-terminal domain"/>
    <property type="match status" value="1"/>
</dbReference>
<organism evidence="3 4">
    <name type="scientific">Candidatus Nomurabacteria bacterium RIFCSPHIGHO2_02_FULL_35_13</name>
    <dbReference type="NCBI Taxonomy" id="1801748"/>
    <lineage>
        <taxon>Bacteria</taxon>
        <taxon>Candidatus Nomuraibacteriota</taxon>
    </lineage>
</organism>
<evidence type="ECO:0000313" key="3">
    <source>
        <dbReference type="EMBL" id="OGI70882.1"/>
    </source>
</evidence>
<dbReference type="AlphaFoldDB" id="A0A1F6VMS5"/>
<dbReference type="InterPro" id="IPR036565">
    <property type="entry name" value="Mur-like_cat_sf"/>
</dbReference>
<dbReference type="PANTHER" id="PTHR43445:SF5">
    <property type="entry name" value="UDP-N-ACETYLMURAMATE--L-ALANYL-GAMMA-D-GLUTAMYL-MESO-2,6-DIAMINOHEPTANDIOATE LIGASE"/>
    <property type="match status" value="1"/>
</dbReference>
<evidence type="ECO:0008006" key="5">
    <source>
        <dbReference type="Google" id="ProtNLM"/>
    </source>
</evidence>
<dbReference type="Gene3D" id="3.40.50.720">
    <property type="entry name" value="NAD(P)-binding Rossmann-like Domain"/>
    <property type="match status" value="1"/>
</dbReference>
<reference evidence="3 4" key="1">
    <citation type="journal article" date="2016" name="Nat. Commun.">
        <title>Thousands of microbial genomes shed light on interconnected biogeochemical processes in an aquifer system.</title>
        <authorList>
            <person name="Anantharaman K."/>
            <person name="Brown C.T."/>
            <person name="Hug L.A."/>
            <person name="Sharon I."/>
            <person name="Castelle C.J."/>
            <person name="Probst A.J."/>
            <person name="Thomas B.C."/>
            <person name="Singh A."/>
            <person name="Wilkins M.J."/>
            <person name="Karaoz U."/>
            <person name="Brodie E.L."/>
            <person name="Williams K.H."/>
            <person name="Hubbard S.S."/>
            <person name="Banfield J.F."/>
        </authorList>
    </citation>
    <scope>NUCLEOTIDE SEQUENCE [LARGE SCALE GENOMIC DNA]</scope>
</reference>
<dbReference type="Pfam" id="PF01225">
    <property type="entry name" value="Mur_ligase"/>
    <property type="match status" value="1"/>
</dbReference>
<dbReference type="InterPro" id="IPR036615">
    <property type="entry name" value="Mur_ligase_C_dom_sf"/>
</dbReference>
<dbReference type="EMBL" id="MFTY01000025">
    <property type="protein sequence ID" value="OGI70882.1"/>
    <property type="molecule type" value="Genomic_DNA"/>
</dbReference>
<dbReference type="Proteomes" id="UP000177112">
    <property type="component" value="Unassembled WGS sequence"/>
</dbReference>
<dbReference type="GO" id="GO:0005524">
    <property type="term" value="F:ATP binding"/>
    <property type="evidence" value="ECO:0007669"/>
    <property type="project" value="InterPro"/>
</dbReference>
<protein>
    <recommendedName>
        <fullName evidence="5">UDP-N-acetylmuramate:L-alanyl-gamma-D-glutamyl-meso-diaminopimelate ligase</fullName>
    </recommendedName>
</protein>
<dbReference type="Pfam" id="PF08245">
    <property type="entry name" value="Mur_ligase_M"/>
    <property type="match status" value="1"/>
</dbReference>
<evidence type="ECO:0000259" key="2">
    <source>
        <dbReference type="Pfam" id="PF08245"/>
    </source>
</evidence>
<dbReference type="STRING" id="1801748.A3B84_01280"/>
<dbReference type="InterPro" id="IPR013221">
    <property type="entry name" value="Mur_ligase_cen"/>
</dbReference>
<dbReference type="Gene3D" id="3.40.1190.10">
    <property type="entry name" value="Mur-like, catalytic domain"/>
    <property type="match status" value="1"/>
</dbReference>
<sequence>MKNKKVHLIGICGVGMSALAVLLKNMGALVSGSDEGFYEPALSYLKKNNISIFSPYKKENIPENADLIIIGRHSKLNKEKNEEVRQALNSPKKIKSFPELLSEITKNRENIVVAGSYGKSTCVSLLAYCLTKNGVDVGYFLGAISNDLEDSARMGTNKYFVLEGDEYPAFNGVSKFLYLQPKQLLLTSAEHDHINIFPTLEQYLEPYRKLIELLPKNGLLVAGINNPNVREIIKESKARIATYGMDKEALWRADNIKYGKITNFDLLKNGEKMTNLSTLMLGKHNIENIVGVSAFLLENNFITPSQLEKSISSFHGLKRRLDLKTEKSSVLIYEGFGSSYTKAKTIFDAIKLHFPNKRIITVFEPHTFSWRNKNTINWYDDVFSDSDETIILSPPEHGKKDHDQIGLEEIIDRVKKSLGHSKTGEAKKNVYGTKNKEEVLEKLEEKVKKDDLIILMSSGDMYGLIEKISLWAEKKFPKLYTI</sequence>
<feature type="domain" description="Mur ligase N-terminal catalytic" evidence="1">
    <location>
        <begin position="5"/>
        <end position="107"/>
    </location>
</feature>
<evidence type="ECO:0000313" key="4">
    <source>
        <dbReference type="Proteomes" id="UP000177112"/>
    </source>
</evidence>
<dbReference type="SUPFAM" id="SSF53623">
    <property type="entry name" value="MurD-like peptide ligases, catalytic domain"/>
    <property type="match status" value="1"/>
</dbReference>